<accession>A0A016WBH2</accession>
<feature type="region of interest" description="Disordered" evidence="1">
    <location>
        <begin position="60"/>
        <end position="94"/>
    </location>
</feature>
<dbReference type="EMBL" id="JARK01000506">
    <property type="protein sequence ID" value="EYC36358.1"/>
    <property type="molecule type" value="Genomic_DNA"/>
</dbReference>
<name>A0A016WBH2_9BILA</name>
<proteinExistence type="predicted"/>
<keyword evidence="3" id="KW-1185">Reference proteome</keyword>
<sequence length="166" mass="18153">MSKRCWGENRRAICYCDIDFCNGDFHNLLILFQYKWITTSVANTTLFNCVKDHIWKKESIPTPEPPREGPIASTPPVAPPPHLGPLTTKTSPKPLLLKTTTIPNSTGTTAGAGKLANITATTRIAQNSTIQPTVHDKQLNQKGELSMCSIKREGAVEGDRKAVANV</sequence>
<dbReference type="STRING" id="53326.A0A016WBH2"/>
<evidence type="ECO:0000256" key="1">
    <source>
        <dbReference type="SAM" id="MobiDB-lite"/>
    </source>
</evidence>
<dbReference type="Proteomes" id="UP000024635">
    <property type="component" value="Unassembled WGS sequence"/>
</dbReference>
<dbReference type="AlphaFoldDB" id="A0A016WBH2"/>
<reference evidence="3" key="1">
    <citation type="journal article" date="2015" name="Nat. Genet.">
        <title>The genome and transcriptome of the zoonotic hookworm Ancylostoma ceylanicum identify infection-specific gene families.</title>
        <authorList>
            <person name="Schwarz E.M."/>
            <person name="Hu Y."/>
            <person name="Antoshechkin I."/>
            <person name="Miller M.M."/>
            <person name="Sternberg P.W."/>
            <person name="Aroian R.V."/>
        </authorList>
    </citation>
    <scope>NUCLEOTIDE SEQUENCE</scope>
    <source>
        <strain evidence="3">HY135</strain>
    </source>
</reference>
<comment type="caution">
    <text evidence="2">The sequence shown here is derived from an EMBL/GenBank/DDBJ whole genome shotgun (WGS) entry which is preliminary data.</text>
</comment>
<evidence type="ECO:0000313" key="2">
    <source>
        <dbReference type="EMBL" id="EYC36358.1"/>
    </source>
</evidence>
<feature type="compositionally biased region" description="Low complexity" evidence="1">
    <location>
        <begin position="84"/>
        <end position="94"/>
    </location>
</feature>
<organism evidence="2 3">
    <name type="scientific">Ancylostoma ceylanicum</name>
    <dbReference type="NCBI Taxonomy" id="53326"/>
    <lineage>
        <taxon>Eukaryota</taxon>
        <taxon>Metazoa</taxon>
        <taxon>Ecdysozoa</taxon>
        <taxon>Nematoda</taxon>
        <taxon>Chromadorea</taxon>
        <taxon>Rhabditida</taxon>
        <taxon>Rhabditina</taxon>
        <taxon>Rhabditomorpha</taxon>
        <taxon>Strongyloidea</taxon>
        <taxon>Ancylostomatidae</taxon>
        <taxon>Ancylostomatinae</taxon>
        <taxon>Ancylostoma</taxon>
    </lineage>
</organism>
<protein>
    <submittedName>
        <fullName evidence="2">Uncharacterized protein</fullName>
    </submittedName>
</protein>
<evidence type="ECO:0000313" key="3">
    <source>
        <dbReference type="Proteomes" id="UP000024635"/>
    </source>
</evidence>
<gene>
    <name evidence="2" type="primary">Acey_s0906.g2973</name>
    <name evidence="2" type="ORF">Y032_0906g2973</name>
</gene>